<keyword evidence="2" id="KW-1185">Reference proteome</keyword>
<dbReference type="SUPFAM" id="SSF55315">
    <property type="entry name" value="L30e-like"/>
    <property type="match status" value="1"/>
</dbReference>
<dbReference type="PANTHER" id="PTHR10113">
    <property type="entry name" value="PEPTIDE CHAIN RELEASE FACTOR SUBUNIT 1"/>
    <property type="match status" value="1"/>
</dbReference>
<dbReference type="InterPro" id="IPR004403">
    <property type="entry name" value="Peptide_chain-rel_eRF1/aRF1"/>
</dbReference>
<dbReference type="GeneID" id="104761288"/>
<dbReference type="InterPro" id="IPR005142">
    <property type="entry name" value="eRF1_3"/>
</dbReference>
<dbReference type="InterPro" id="IPR029064">
    <property type="entry name" value="Ribosomal_eL30-like_sf"/>
</dbReference>
<dbReference type="Proteomes" id="UP000694864">
    <property type="component" value="Chromosome 18"/>
</dbReference>
<dbReference type="InterPro" id="IPR042226">
    <property type="entry name" value="eFR1_2_sf"/>
</dbReference>
<reference evidence="3" key="2">
    <citation type="submission" date="2025-08" db="UniProtKB">
        <authorList>
            <consortium name="RefSeq"/>
        </authorList>
    </citation>
    <scope>IDENTIFICATION</scope>
    <source>
        <tissue evidence="3">Leaf</tissue>
    </source>
</reference>
<feature type="domain" description="eRF1" evidence="1">
    <location>
        <begin position="60"/>
        <end position="188"/>
    </location>
</feature>
<gene>
    <name evidence="3" type="primary">LOC104761288</name>
</gene>
<dbReference type="Pfam" id="PF03465">
    <property type="entry name" value="eRF1_3"/>
    <property type="match status" value="1"/>
</dbReference>
<organism evidence="2 3">
    <name type="scientific">Camelina sativa</name>
    <name type="common">False flax</name>
    <name type="synonym">Myagrum sativum</name>
    <dbReference type="NCBI Taxonomy" id="90675"/>
    <lineage>
        <taxon>Eukaryota</taxon>
        <taxon>Viridiplantae</taxon>
        <taxon>Streptophyta</taxon>
        <taxon>Embryophyta</taxon>
        <taxon>Tracheophyta</taxon>
        <taxon>Spermatophyta</taxon>
        <taxon>Magnoliopsida</taxon>
        <taxon>eudicotyledons</taxon>
        <taxon>Gunneridae</taxon>
        <taxon>Pentapetalae</taxon>
        <taxon>rosids</taxon>
        <taxon>malvids</taxon>
        <taxon>Brassicales</taxon>
        <taxon>Brassicaceae</taxon>
        <taxon>Camelineae</taxon>
        <taxon>Camelina</taxon>
    </lineage>
</organism>
<name>A0ABM0X9F5_CAMSA</name>
<accession>A0ABM0X9F5</accession>
<dbReference type="Gene3D" id="3.30.1330.30">
    <property type="match status" value="1"/>
</dbReference>
<sequence length="190" mass="21426">MEPNVDGLILATRGDYKATLTKSDEFDPKLAAMMVNVVDVTIGGEGGFHIAIHQTSKVLAKDRRIIVKVFDEITEETGKYLYGLDDTLKALESKPCAVETLILWENLDINRYVMKNRETGETVIKHLNKEDEGNIELDVEEKMSLLDWLRNECARFGCALEFVNDKSLEGKRFCKGLEGIGAILRYPLDL</sequence>
<protein>
    <submittedName>
        <fullName evidence="3">Eukaryotic peptide chain release factor subunit 1-1-like</fullName>
    </submittedName>
</protein>
<proteinExistence type="predicted"/>
<dbReference type="Gene3D" id="3.30.420.60">
    <property type="entry name" value="eRF1 domain 2"/>
    <property type="match status" value="1"/>
</dbReference>
<evidence type="ECO:0000313" key="3">
    <source>
        <dbReference type="RefSeq" id="XP_010482654.1"/>
    </source>
</evidence>
<evidence type="ECO:0000313" key="2">
    <source>
        <dbReference type="Proteomes" id="UP000694864"/>
    </source>
</evidence>
<evidence type="ECO:0000259" key="1">
    <source>
        <dbReference type="Pfam" id="PF03465"/>
    </source>
</evidence>
<reference evidence="2" key="1">
    <citation type="journal article" date="2014" name="Nat. Commun.">
        <title>The emerging biofuel crop Camelina sativa retains a highly undifferentiated hexaploid genome structure.</title>
        <authorList>
            <person name="Kagale S."/>
            <person name="Koh C."/>
            <person name="Nixon J."/>
            <person name="Bollina V."/>
            <person name="Clarke W.E."/>
            <person name="Tuteja R."/>
            <person name="Spillane C."/>
            <person name="Robinson S.J."/>
            <person name="Links M.G."/>
            <person name="Clarke C."/>
            <person name="Higgins E.E."/>
            <person name="Huebert T."/>
            <person name="Sharpe A.G."/>
            <person name="Parkin I.A."/>
        </authorList>
    </citation>
    <scope>NUCLEOTIDE SEQUENCE [LARGE SCALE GENOMIC DNA]</scope>
    <source>
        <strain evidence="2">cv. DH55</strain>
    </source>
</reference>
<dbReference type="RefSeq" id="XP_010482654.1">
    <property type="nucleotide sequence ID" value="XM_010484352.2"/>
</dbReference>